<accession>A0AAD8X5L5</accession>
<dbReference type="SMART" id="SM00640">
    <property type="entry name" value="Glyco_32"/>
    <property type="match status" value="1"/>
</dbReference>
<dbReference type="InterPro" id="IPR001362">
    <property type="entry name" value="Glyco_hydro_32"/>
</dbReference>
<reference evidence="6" key="1">
    <citation type="submission" date="2023-07" db="EMBL/GenBank/DDBJ databases">
        <title>A chromosome-level genome assembly of Lolium multiflorum.</title>
        <authorList>
            <person name="Chen Y."/>
            <person name="Copetti D."/>
            <person name="Kolliker R."/>
            <person name="Studer B."/>
        </authorList>
    </citation>
    <scope>NUCLEOTIDE SEQUENCE</scope>
    <source>
        <strain evidence="6">02402/16</strain>
        <tissue evidence="6">Leaf</tissue>
    </source>
</reference>
<keyword evidence="7" id="KW-1185">Reference proteome</keyword>
<dbReference type="PANTHER" id="PTHR31953">
    <property type="entry name" value="BETA-FRUCTOFURANOSIDASE, INSOLUBLE ISOENZYME CWINV1-RELATED"/>
    <property type="match status" value="1"/>
</dbReference>
<comment type="caution">
    <text evidence="6">The sequence shown here is derived from an EMBL/GenBank/DDBJ whole genome shotgun (WGS) entry which is preliminary data.</text>
</comment>
<feature type="domain" description="Glycosyl hydrolase family 32 N-terminal" evidence="5">
    <location>
        <begin position="1"/>
        <end position="137"/>
    </location>
</feature>
<dbReference type="Pfam" id="PF00251">
    <property type="entry name" value="Glyco_hydro_32N"/>
    <property type="match status" value="1"/>
</dbReference>
<evidence type="ECO:0000256" key="3">
    <source>
        <dbReference type="ARBA" id="ARBA00023180"/>
    </source>
</evidence>
<dbReference type="Gene3D" id="2.115.10.20">
    <property type="entry name" value="Glycosyl hydrolase domain, family 43"/>
    <property type="match status" value="1"/>
</dbReference>
<dbReference type="InterPro" id="IPR050551">
    <property type="entry name" value="Fructan_Metab_Enzymes"/>
</dbReference>
<keyword evidence="3" id="KW-0325">Glycoprotein</keyword>
<keyword evidence="4" id="KW-0326">Glycosidase</keyword>
<organism evidence="6 7">
    <name type="scientific">Lolium multiflorum</name>
    <name type="common">Italian ryegrass</name>
    <name type="synonym">Lolium perenne subsp. multiflorum</name>
    <dbReference type="NCBI Taxonomy" id="4521"/>
    <lineage>
        <taxon>Eukaryota</taxon>
        <taxon>Viridiplantae</taxon>
        <taxon>Streptophyta</taxon>
        <taxon>Embryophyta</taxon>
        <taxon>Tracheophyta</taxon>
        <taxon>Spermatophyta</taxon>
        <taxon>Magnoliopsida</taxon>
        <taxon>Liliopsida</taxon>
        <taxon>Poales</taxon>
        <taxon>Poaceae</taxon>
        <taxon>BOP clade</taxon>
        <taxon>Pooideae</taxon>
        <taxon>Poodae</taxon>
        <taxon>Poeae</taxon>
        <taxon>Poeae Chloroplast Group 2 (Poeae type)</taxon>
        <taxon>Loliodinae</taxon>
        <taxon>Loliinae</taxon>
        <taxon>Lolium</taxon>
    </lineage>
</organism>
<proteinExistence type="inferred from homology"/>
<dbReference type="GO" id="GO:0004553">
    <property type="term" value="F:hydrolase activity, hydrolyzing O-glycosyl compounds"/>
    <property type="evidence" value="ECO:0007669"/>
    <property type="project" value="InterPro"/>
</dbReference>
<gene>
    <name evidence="6" type="ORF">QYE76_014575</name>
</gene>
<protein>
    <recommendedName>
        <fullName evidence="5">Glycosyl hydrolase family 32 N-terminal domain-containing protein</fullName>
    </recommendedName>
</protein>
<evidence type="ECO:0000259" key="5">
    <source>
        <dbReference type="Pfam" id="PF00251"/>
    </source>
</evidence>
<evidence type="ECO:0000313" key="6">
    <source>
        <dbReference type="EMBL" id="KAK1697878.1"/>
    </source>
</evidence>
<keyword evidence="2" id="KW-0378">Hydrolase</keyword>
<dbReference type="GO" id="GO:0005975">
    <property type="term" value="P:carbohydrate metabolic process"/>
    <property type="evidence" value="ECO:0007669"/>
    <property type="project" value="InterPro"/>
</dbReference>
<dbReference type="InterPro" id="IPR023296">
    <property type="entry name" value="Glyco_hydro_beta-prop_sf"/>
</dbReference>
<dbReference type="Proteomes" id="UP001231189">
    <property type="component" value="Unassembled WGS sequence"/>
</dbReference>
<dbReference type="AlphaFoldDB" id="A0AAD8X5L5"/>
<dbReference type="EMBL" id="JAUUTY010000001">
    <property type="protein sequence ID" value="KAK1697878.1"/>
    <property type="molecule type" value="Genomic_DNA"/>
</dbReference>
<evidence type="ECO:0000256" key="4">
    <source>
        <dbReference type="ARBA" id="ARBA00023295"/>
    </source>
</evidence>
<dbReference type="SUPFAM" id="SSF75005">
    <property type="entry name" value="Arabinanase/levansucrase/invertase"/>
    <property type="match status" value="1"/>
</dbReference>
<evidence type="ECO:0000256" key="1">
    <source>
        <dbReference type="ARBA" id="ARBA00009902"/>
    </source>
</evidence>
<evidence type="ECO:0000256" key="2">
    <source>
        <dbReference type="ARBA" id="ARBA00022801"/>
    </source>
</evidence>
<evidence type="ECO:0000313" key="7">
    <source>
        <dbReference type="Proteomes" id="UP001231189"/>
    </source>
</evidence>
<dbReference type="InterPro" id="IPR013148">
    <property type="entry name" value="Glyco_hydro_32_N"/>
</dbReference>
<sequence>MIVGSKDKDMGLAVLYRSVDFKNWEKADDMLHSGRTGMWECPDFYPVAVTGGKEVQGGEEEVKYVLKHAPDHYIPDAKFPDNELGLGYDYSNFYASKSFYDPAKRRRVVWGWANESDTSQDDTLKGWAGIQCLRHVVSSNTLTIISPSPLVEEGGLADGLELEVAGGLVPSGVKVHLALPVEQDLDRLVFFLLRRSLDRRFLFGLPIIDRIESPTAAVTARLYSDNGVDLHRPSSSTARHGRTRHTRDAYVRRSRLSRPHGLHRRSVFAVIARDIHDNVANDFNLRHVVHAMARTAPPSV</sequence>
<name>A0AAD8X5L5_LOLMU</name>
<comment type="similarity">
    <text evidence="1">Belongs to the glycosyl hydrolase 32 family.</text>
</comment>